<dbReference type="Gene3D" id="3.30.420.10">
    <property type="entry name" value="Ribonuclease H-like superfamily/Ribonuclease H"/>
    <property type="match status" value="1"/>
</dbReference>
<protein>
    <submittedName>
        <fullName evidence="1">Uncharacterized protein</fullName>
    </submittedName>
</protein>
<dbReference type="InterPro" id="IPR036397">
    <property type="entry name" value="RNaseH_sf"/>
</dbReference>
<dbReference type="PANTHER" id="PTHR46060:SF1">
    <property type="entry name" value="MARINER MOS1 TRANSPOSASE-LIKE PROTEIN"/>
    <property type="match status" value="1"/>
</dbReference>
<dbReference type="InterPro" id="IPR052709">
    <property type="entry name" value="Transposase-MT_Hybrid"/>
</dbReference>
<organism evidence="1 2">
    <name type="scientific">Araneus ventricosus</name>
    <name type="common">Orbweaver spider</name>
    <name type="synonym">Epeira ventricosa</name>
    <dbReference type="NCBI Taxonomy" id="182803"/>
    <lineage>
        <taxon>Eukaryota</taxon>
        <taxon>Metazoa</taxon>
        <taxon>Ecdysozoa</taxon>
        <taxon>Arthropoda</taxon>
        <taxon>Chelicerata</taxon>
        <taxon>Arachnida</taxon>
        <taxon>Araneae</taxon>
        <taxon>Araneomorphae</taxon>
        <taxon>Entelegynae</taxon>
        <taxon>Araneoidea</taxon>
        <taxon>Araneidae</taxon>
        <taxon>Araneus</taxon>
    </lineage>
</organism>
<dbReference type="OrthoDB" id="10017160at2759"/>
<evidence type="ECO:0000313" key="2">
    <source>
        <dbReference type="Proteomes" id="UP000499080"/>
    </source>
</evidence>
<evidence type="ECO:0000313" key="1">
    <source>
        <dbReference type="EMBL" id="GBM72448.1"/>
    </source>
</evidence>
<dbReference type="AlphaFoldDB" id="A0A4Y2I483"/>
<dbReference type="GO" id="GO:0003676">
    <property type="term" value="F:nucleic acid binding"/>
    <property type="evidence" value="ECO:0007669"/>
    <property type="project" value="InterPro"/>
</dbReference>
<sequence>MDDASRSGRPSTNVTTNNIERVRQMLLQNRRLSVRWISEELGINKDNISTIIHKDLFEILNLQPPIISSGACCMTAPARILRSACVHLPQRRVTVISNQPYSSDLAPADFSLFPCLKEVLKGTFCTSKDL</sequence>
<comment type="caution">
    <text evidence="1">The sequence shown here is derived from an EMBL/GenBank/DDBJ whole genome shotgun (WGS) entry which is preliminary data.</text>
</comment>
<dbReference type="EMBL" id="BGPR01002377">
    <property type="protein sequence ID" value="GBM72448.1"/>
    <property type="molecule type" value="Genomic_DNA"/>
</dbReference>
<name>A0A4Y2I483_ARAVE</name>
<accession>A0A4Y2I483</accession>
<gene>
    <name evidence="1" type="ORF">AVEN_6983_1</name>
</gene>
<dbReference type="PANTHER" id="PTHR46060">
    <property type="entry name" value="MARINER MOS1 TRANSPOSASE-LIKE PROTEIN"/>
    <property type="match status" value="1"/>
</dbReference>
<keyword evidence="2" id="KW-1185">Reference proteome</keyword>
<dbReference type="Proteomes" id="UP000499080">
    <property type="component" value="Unassembled WGS sequence"/>
</dbReference>
<reference evidence="1 2" key="1">
    <citation type="journal article" date="2019" name="Sci. Rep.">
        <title>Orb-weaving spider Araneus ventricosus genome elucidates the spidroin gene catalogue.</title>
        <authorList>
            <person name="Kono N."/>
            <person name="Nakamura H."/>
            <person name="Ohtoshi R."/>
            <person name="Moran D.A.P."/>
            <person name="Shinohara A."/>
            <person name="Yoshida Y."/>
            <person name="Fujiwara M."/>
            <person name="Mori M."/>
            <person name="Tomita M."/>
            <person name="Arakawa K."/>
        </authorList>
    </citation>
    <scope>NUCLEOTIDE SEQUENCE [LARGE SCALE GENOMIC DNA]</scope>
</reference>
<proteinExistence type="predicted"/>